<comment type="caution">
    <text evidence="1">The sequence shown here is derived from an EMBL/GenBank/DDBJ whole genome shotgun (WGS) entry which is preliminary data.</text>
</comment>
<reference evidence="1 2" key="1">
    <citation type="submission" date="2015-06" db="EMBL/GenBank/DDBJ databases">
        <title>Improved classification and identification of acetic acid bacteria using matrix-assisted laser desorption/ionization time-of-flight mass spectrometry; Gluconobacter nephelii and Gluconobacter uchimurae are later heterotypic synonyms of Gluconobacter japonicus and Gluconobacter oxydans, respectively.</title>
        <authorList>
            <person name="Li L."/>
            <person name="Cleenwerck I."/>
            <person name="De Vuyst L."/>
            <person name="Vandamme P."/>
        </authorList>
    </citation>
    <scope>NUCLEOTIDE SEQUENCE [LARGE SCALE GENOMIC DNA]</scope>
    <source>
        <strain evidence="1 2">LMG 1699</strain>
    </source>
</reference>
<dbReference type="RefSeq" id="WP_061499426.1">
    <property type="nucleotide sequence ID" value="NZ_LHZX01000244.1"/>
</dbReference>
<dbReference type="AlphaFoldDB" id="A0A149UQH7"/>
<gene>
    <name evidence="1" type="ORF">AD951_03710</name>
</gene>
<evidence type="ECO:0000313" key="1">
    <source>
        <dbReference type="EMBL" id="KXV70145.1"/>
    </source>
</evidence>
<dbReference type="OrthoDB" id="7219929at2"/>
<name>A0A149UQH7_9PROT</name>
<accession>A0A149UQH7</accession>
<dbReference type="Proteomes" id="UP000075377">
    <property type="component" value="Unassembled WGS sequence"/>
</dbReference>
<proteinExistence type="predicted"/>
<organism evidence="1 2">
    <name type="scientific">Acetobacter malorum</name>
    <dbReference type="NCBI Taxonomy" id="178901"/>
    <lineage>
        <taxon>Bacteria</taxon>
        <taxon>Pseudomonadati</taxon>
        <taxon>Pseudomonadota</taxon>
        <taxon>Alphaproteobacteria</taxon>
        <taxon>Acetobacterales</taxon>
        <taxon>Acetobacteraceae</taxon>
        <taxon>Acetobacter</taxon>
    </lineage>
</organism>
<evidence type="ECO:0008006" key="3">
    <source>
        <dbReference type="Google" id="ProtNLM"/>
    </source>
</evidence>
<sequence>MTTPAVWSDAWTRATAAAQAGGTRVLDQAAQNPDVPTGPFWVMETTSGTSDRAGAGDPVNVEDGTIWLHLMVPRGTGSLPALTSRKAMSNAFRAATGLPEGLAYHEHSFDPPDLNQTGNRIRFSLGIDYQYQDILT</sequence>
<dbReference type="Gene3D" id="3.30.2000.20">
    <property type="match status" value="1"/>
</dbReference>
<dbReference type="PATRIC" id="fig|178901.14.peg.590"/>
<evidence type="ECO:0000313" key="2">
    <source>
        <dbReference type="Proteomes" id="UP000075377"/>
    </source>
</evidence>
<protein>
    <recommendedName>
        <fullName evidence="3">Phage protein</fullName>
    </recommendedName>
</protein>
<dbReference type="EMBL" id="LHZX01000244">
    <property type="protein sequence ID" value="KXV70145.1"/>
    <property type="molecule type" value="Genomic_DNA"/>
</dbReference>